<dbReference type="RefSeq" id="WP_282765620.1">
    <property type="nucleotide sequence ID" value="NZ_JASCTH010000031.1"/>
</dbReference>
<dbReference type="Gene3D" id="3.40.50.300">
    <property type="entry name" value="P-loop containing nucleotide triphosphate hydrolases"/>
    <property type="match status" value="1"/>
</dbReference>
<dbReference type="PROSITE" id="PS50893">
    <property type="entry name" value="ABC_TRANSPORTER_2"/>
    <property type="match status" value="1"/>
</dbReference>
<dbReference type="GO" id="GO:0005524">
    <property type="term" value="F:ATP binding"/>
    <property type="evidence" value="ECO:0007669"/>
    <property type="project" value="UniProtKB-KW"/>
</dbReference>
<feature type="domain" description="ABC transporter" evidence="3">
    <location>
        <begin position="21"/>
        <end position="258"/>
    </location>
</feature>
<dbReference type="PANTHER" id="PTHR43790">
    <property type="entry name" value="CARBOHYDRATE TRANSPORT ATP-BINDING PROTEIN MG119-RELATED"/>
    <property type="match status" value="1"/>
</dbReference>
<sequence>MTAQPTTSDTAPDPSAQGAALRVENVVKRFGALTALRDVSLRLDKGEVLGLIGDNGAGKSTLIKVICGYHRPDAGRIHVDGQEVVLRSVDHARSLGIDTVYQGLALINELSVFHNMFLNRELRFGPLLNNRAMRRLAREHLADMGVDIPDVGAEVAKLSGGQRQAVAVARAVYSDAKVLLLDEPLAAMGAKEGALILDLIRDLKARGDVSVIIIAHNYAQVLDVCDRVNLLQHGTITFDRRTADVTLEELTELVVAEYRNRRKPSLRTRSDDPDPGP</sequence>
<dbReference type="CDD" id="cd03216">
    <property type="entry name" value="ABC_Carb_Monos_I"/>
    <property type="match status" value="1"/>
</dbReference>
<dbReference type="Pfam" id="PF00005">
    <property type="entry name" value="ABC_tran"/>
    <property type="match status" value="1"/>
</dbReference>
<dbReference type="InterPro" id="IPR027417">
    <property type="entry name" value="P-loop_NTPase"/>
</dbReference>
<evidence type="ECO:0000313" key="4">
    <source>
        <dbReference type="EMBL" id="MDI6104264.1"/>
    </source>
</evidence>
<dbReference type="InterPro" id="IPR003593">
    <property type="entry name" value="AAA+_ATPase"/>
</dbReference>
<keyword evidence="1" id="KW-0547">Nucleotide-binding</keyword>
<evidence type="ECO:0000256" key="1">
    <source>
        <dbReference type="ARBA" id="ARBA00022741"/>
    </source>
</evidence>
<dbReference type="SUPFAM" id="SSF52540">
    <property type="entry name" value="P-loop containing nucleoside triphosphate hydrolases"/>
    <property type="match status" value="1"/>
</dbReference>
<dbReference type="InterPro" id="IPR050107">
    <property type="entry name" value="ABC_carbohydrate_import_ATPase"/>
</dbReference>
<evidence type="ECO:0000259" key="3">
    <source>
        <dbReference type="PROSITE" id="PS50893"/>
    </source>
</evidence>
<dbReference type="PANTHER" id="PTHR43790:SF8">
    <property type="entry name" value="SUGAR ABC TRANSPORTER ATP-BINDING PROTEIN"/>
    <property type="match status" value="1"/>
</dbReference>
<evidence type="ECO:0000313" key="5">
    <source>
        <dbReference type="Proteomes" id="UP001241758"/>
    </source>
</evidence>
<proteinExistence type="predicted"/>
<evidence type="ECO:0000256" key="2">
    <source>
        <dbReference type="ARBA" id="ARBA00022840"/>
    </source>
</evidence>
<dbReference type="InterPro" id="IPR017871">
    <property type="entry name" value="ABC_transporter-like_CS"/>
</dbReference>
<dbReference type="Proteomes" id="UP001241758">
    <property type="component" value="Unassembled WGS sequence"/>
</dbReference>
<dbReference type="InterPro" id="IPR003439">
    <property type="entry name" value="ABC_transporter-like_ATP-bd"/>
</dbReference>
<keyword evidence="2 4" id="KW-0067">ATP-binding</keyword>
<name>A0ABT6WX02_9ACTN</name>
<protein>
    <submittedName>
        <fullName evidence="4">ATP-binding cassette domain-containing protein</fullName>
    </submittedName>
</protein>
<keyword evidence="5" id="KW-1185">Reference proteome</keyword>
<gene>
    <name evidence="4" type="ORF">QLQ12_37300</name>
</gene>
<reference evidence="4 5" key="1">
    <citation type="submission" date="2023-05" db="EMBL/GenBank/DDBJ databases">
        <title>Actinoplanes sp. NEAU-A12 genome sequencing.</title>
        <authorList>
            <person name="Wang Z.-S."/>
        </authorList>
    </citation>
    <scope>NUCLEOTIDE SEQUENCE [LARGE SCALE GENOMIC DNA]</scope>
    <source>
        <strain evidence="4 5">NEAU-A12</strain>
    </source>
</reference>
<dbReference type="EMBL" id="JASCTH010000031">
    <property type="protein sequence ID" value="MDI6104264.1"/>
    <property type="molecule type" value="Genomic_DNA"/>
</dbReference>
<organism evidence="4 5">
    <name type="scientific">Actinoplanes sandaracinus</name>
    <dbReference type="NCBI Taxonomy" id="3045177"/>
    <lineage>
        <taxon>Bacteria</taxon>
        <taxon>Bacillati</taxon>
        <taxon>Actinomycetota</taxon>
        <taxon>Actinomycetes</taxon>
        <taxon>Micromonosporales</taxon>
        <taxon>Micromonosporaceae</taxon>
        <taxon>Actinoplanes</taxon>
    </lineage>
</organism>
<comment type="caution">
    <text evidence="4">The sequence shown here is derived from an EMBL/GenBank/DDBJ whole genome shotgun (WGS) entry which is preliminary data.</text>
</comment>
<dbReference type="PROSITE" id="PS00211">
    <property type="entry name" value="ABC_TRANSPORTER_1"/>
    <property type="match status" value="1"/>
</dbReference>
<accession>A0ABT6WX02</accession>
<dbReference type="SMART" id="SM00382">
    <property type="entry name" value="AAA"/>
    <property type="match status" value="1"/>
</dbReference>